<organism evidence="1 2">
    <name type="scientific">Pleurotus cornucopiae</name>
    <name type="common">Cornucopia mushroom</name>
    <dbReference type="NCBI Taxonomy" id="5321"/>
    <lineage>
        <taxon>Eukaryota</taxon>
        <taxon>Fungi</taxon>
        <taxon>Dikarya</taxon>
        <taxon>Basidiomycota</taxon>
        <taxon>Agaricomycotina</taxon>
        <taxon>Agaricomycetes</taxon>
        <taxon>Agaricomycetidae</taxon>
        <taxon>Agaricales</taxon>
        <taxon>Pleurotineae</taxon>
        <taxon>Pleurotaceae</taxon>
        <taxon>Pleurotus</taxon>
    </lineage>
</organism>
<dbReference type="Proteomes" id="UP000824881">
    <property type="component" value="Unassembled WGS sequence"/>
</dbReference>
<evidence type="ECO:0000313" key="2">
    <source>
        <dbReference type="Proteomes" id="UP000824881"/>
    </source>
</evidence>
<proteinExistence type="predicted"/>
<reference evidence="1 2" key="1">
    <citation type="journal article" date="2021" name="Appl. Environ. Microbiol.">
        <title>Genetic linkage and physical mapping for an oyster mushroom Pleurotus cornucopiae and QTL analysis for the trait cap color.</title>
        <authorList>
            <person name="Zhang Y."/>
            <person name="Gao W."/>
            <person name="Sonnenberg A."/>
            <person name="Chen Q."/>
            <person name="Zhang J."/>
            <person name="Huang C."/>
        </authorList>
    </citation>
    <scope>NUCLEOTIDE SEQUENCE [LARGE SCALE GENOMIC DNA]</scope>
    <source>
        <strain evidence="1">CCMSSC00406</strain>
    </source>
</reference>
<evidence type="ECO:0000313" key="1">
    <source>
        <dbReference type="EMBL" id="KAG9225638.1"/>
    </source>
</evidence>
<keyword evidence="2" id="KW-1185">Reference proteome</keyword>
<sequence length="450" mass="48943">MAGKTHVFIVGATGYTGGAIAKALLEAGTFRLSILIGESSINKPVNKELTEAGAEVVRGDISESPEKLESYLKGVDVLISTVPVMVDQKPLILAAKQAGVGRVVPSDFGPIAPKGVMNMHDIKLGIRDYIKELGLPHTFIEVGWWLLGMLPPLHSAANTLLTQKYYIGNRDQKLVYSTLSTIGKMVAHIIIDPRTLGQTVVVYDGEIINETWGVTEKVTGEDFSDYPKVSNEEIGGVGASGYTGGAIANTLLEAGTFRLSILVREASVDKPAIKHLREAGAEVVIGDVSESPEKLETYLKGVEVLISTVTLARPLPGVSWKCTISNLGSTVVAHDGEISIDETWKIAEKVTGEDFSDYPKISDEEIERGCQQTDNWAKKIAAEYYRSLFIRGDNTLAKAVALGHLDSRKLHDDIPYPDVEEVARNHYRSGFVLEYSVPEELLFDVFETVA</sequence>
<dbReference type="EMBL" id="WQMT02000002">
    <property type="protein sequence ID" value="KAG9225638.1"/>
    <property type="molecule type" value="Genomic_DNA"/>
</dbReference>
<comment type="caution">
    <text evidence="1">The sequence shown here is derived from an EMBL/GenBank/DDBJ whole genome shotgun (WGS) entry which is preliminary data.</text>
</comment>
<protein>
    <submittedName>
        <fullName evidence="1">Uncharacterized protein</fullName>
    </submittedName>
</protein>
<name>A0ACB7J4Y6_PLECO</name>
<gene>
    <name evidence="1" type="ORF">CCMSSC00406_0007495</name>
</gene>
<accession>A0ACB7J4Y6</accession>